<reference evidence="12 13" key="1">
    <citation type="submission" date="2020-03" db="EMBL/GenBank/DDBJ databases">
        <title>Whole genome shotgun sequence of Phytohabitans rumicis NBRC 108638.</title>
        <authorList>
            <person name="Komaki H."/>
            <person name="Tamura T."/>
        </authorList>
    </citation>
    <scope>NUCLEOTIDE SEQUENCE [LARGE SCALE GENOMIC DNA]</scope>
    <source>
        <strain evidence="12 13">NBRC 108638</strain>
    </source>
</reference>
<evidence type="ECO:0000256" key="1">
    <source>
        <dbReference type="ARBA" id="ARBA00001947"/>
    </source>
</evidence>
<accession>A0A6V8LHN3</accession>
<comment type="pathway">
    <text evidence="11">Amino-acid degradation; L-tryptophan degradation via kynurenine pathway; L-kynurenine from L-tryptophan: step 2/2.</text>
</comment>
<dbReference type="Proteomes" id="UP000482960">
    <property type="component" value="Unassembled WGS sequence"/>
</dbReference>
<protein>
    <recommendedName>
        <fullName evidence="5">Kynurenine formamidase</fullName>
        <ecNumber evidence="4">3.5.1.9</ecNumber>
    </recommendedName>
</protein>
<reference evidence="12 13" key="2">
    <citation type="submission" date="2020-03" db="EMBL/GenBank/DDBJ databases">
        <authorList>
            <person name="Ichikawa N."/>
            <person name="Kimura A."/>
            <person name="Kitahashi Y."/>
            <person name="Uohara A."/>
        </authorList>
    </citation>
    <scope>NUCLEOTIDE SEQUENCE [LARGE SCALE GENOMIC DNA]</scope>
    <source>
        <strain evidence="12 13">NBRC 108638</strain>
    </source>
</reference>
<evidence type="ECO:0000256" key="2">
    <source>
        <dbReference type="ARBA" id="ARBA00002204"/>
    </source>
</evidence>
<keyword evidence="7" id="KW-0378">Hydrolase</keyword>
<sequence length="246" mass="26220">MEIYDITLPIHPGMLHWGRKPEVEIVESLANGDASNVTRWRLGAHTGTHVDAPAHFVDGATPIDKVDLHTLVGPALVVDLTGVTGDVTVLDLEAAGVAGHRRVLLKTANSAGPLKQIERAPSWVGLSPEAAAWLIAQGVVLVGIDYLTIESHTHTDTWDAHHALLGAGVLILENADLDGVPPGDYELVCLPAKLVDADASFARAILIRRADRDDRADRADRDDQGVARAFRGAAGELVPDHRQGLA</sequence>
<dbReference type="EC" id="3.5.1.9" evidence="4"/>
<organism evidence="12 13">
    <name type="scientific">Phytohabitans rumicis</name>
    <dbReference type="NCBI Taxonomy" id="1076125"/>
    <lineage>
        <taxon>Bacteria</taxon>
        <taxon>Bacillati</taxon>
        <taxon>Actinomycetota</taxon>
        <taxon>Actinomycetes</taxon>
        <taxon>Micromonosporales</taxon>
        <taxon>Micromonosporaceae</taxon>
    </lineage>
</organism>
<dbReference type="PANTHER" id="PTHR31118">
    <property type="entry name" value="CYCLASE-LIKE PROTEIN 2"/>
    <property type="match status" value="1"/>
</dbReference>
<dbReference type="SUPFAM" id="SSF102198">
    <property type="entry name" value="Putative cyclase"/>
    <property type="match status" value="1"/>
</dbReference>
<evidence type="ECO:0000313" key="12">
    <source>
        <dbReference type="EMBL" id="GFJ94129.1"/>
    </source>
</evidence>
<name>A0A6V8LHN3_9ACTN</name>
<comment type="caution">
    <text evidence="12">The sequence shown here is derived from an EMBL/GenBank/DDBJ whole genome shotgun (WGS) entry which is preliminary data.</text>
</comment>
<dbReference type="AlphaFoldDB" id="A0A6V8LHN3"/>
<dbReference type="Gene3D" id="3.50.30.50">
    <property type="entry name" value="Putative cyclase"/>
    <property type="match status" value="1"/>
</dbReference>
<evidence type="ECO:0000256" key="11">
    <source>
        <dbReference type="ARBA" id="ARBA00060547"/>
    </source>
</evidence>
<proteinExistence type="predicted"/>
<keyword evidence="6" id="KW-0479">Metal-binding</keyword>
<evidence type="ECO:0000256" key="4">
    <source>
        <dbReference type="ARBA" id="ARBA00012930"/>
    </source>
</evidence>
<dbReference type="FunFam" id="3.50.30.50:FF:000001">
    <property type="entry name" value="Kynurenine formamidase"/>
    <property type="match status" value="1"/>
</dbReference>
<dbReference type="InterPro" id="IPR037175">
    <property type="entry name" value="KFase_sf"/>
</dbReference>
<dbReference type="GO" id="GO:0046872">
    <property type="term" value="F:metal ion binding"/>
    <property type="evidence" value="ECO:0007669"/>
    <property type="project" value="UniProtKB-KW"/>
</dbReference>
<keyword evidence="9" id="KW-0823">Tryptophan catabolism</keyword>
<keyword evidence="13" id="KW-1185">Reference proteome</keyword>
<evidence type="ECO:0000256" key="5">
    <source>
        <dbReference type="ARBA" id="ARBA00014889"/>
    </source>
</evidence>
<evidence type="ECO:0000256" key="10">
    <source>
        <dbReference type="ARBA" id="ARBA00048496"/>
    </source>
</evidence>
<evidence type="ECO:0000256" key="9">
    <source>
        <dbReference type="ARBA" id="ARBA00023079"/>
    </source>
</evidence>
<dbReference type="Pfam" id="PF04199">
    <property type="entry name" value="Cyclase"/>
    <property type="match status" value="1"/>
</dbReference>
<dbReference type="InterPro" id="IPR007325">
    <property type="entry name" value="KFase/CYL"/>
</dbReference>
<dbReference type="GO" id="GO:0004061">
    <property type="term" value="F:arylformamidase activity"/>
    <property type="evidence" value="ECO:0007669"/>
    <property type="project" value="UniProtKB-EC"/>
</dbReference>
<dbReference type="GO" id="GO:0019441">
    <property type="term" value="P:L-tryptophan catabolic process to kynurenine"/>
    <property type="evidence" value="ECO:0007669"/>
    <property type="project" value="InterPro"/>
</dbReference>
<comment type="catalytic activity">
    <reaction evidence="10">
        <text>N-formyl-L-kynurenine + H2O = L-kynurenine + formate + H(+)</text>
        <dbReference type="Rhea" id="RHEA:13009"/>
        <dbReference type="ChEBI" id="CHEBI:15377"/>
        <dbReference type="ChEBI" id="CHEBI:15378"/>
        <dbReference type="ChEBI" id="CHEBI:15740"/>
        <dbReference type="ChEBI" id="CHEBI:57959"/>
        <dbReference type="ChEBI" id="CHEBI:58629"/>
        <dbReference type="EC" id="3.5.1.9"/>
    </reaction>
</comment>
<evidence type="ECO:0000256" key="7">
    <source>
        <dbReference type="ARBA" id="ARBA00022801"/>
    </source>
</evidence>
<evidence type="ECO:0000313" key="13">
    <source>
        <dbReference type="Proteomes" id="UP000482960"/>
    </source>
</evidence>
<dbReference type="EMBL" id="BLPG01000001">
    <property type="protein sequence ID" value="GFJ94129.1"/>
    <property type="molecule type" value="Genomic_DNA"/>
</dbReference>
<gene>
    <name evidence="12" type="ORF">Prum_077710</name>
</gene>
<comment type="subunit">
    <text evidence="3">Homodimer.</text>
</comment>
<evidence type="ECO:0000256" key="8">
    <source>
        <dbReference type="ARBA" id="ARBA00022833"/>
    </source>
</evidence>
<evidence type="ECO:0000256" key="6">
    <source>
        <dbReference type="ARBA" id="ARBA00022723"/>
    </source>
</evidence>
<keyword evidence="8" id="KW-0862">Zinc</keyword>
<dbReference type="RefSeq" id="WP_173081071.1">
    <property type="nucleotide sequence ID" value="NZ_BAABJB010000038.1"/>
</dbReference>
<comment type="function">
    <text evidence="2">Catalyzes the hydrolysis of N-formyl-L-kynurenine to L-kynurenine, the second step in the kynurenine pathway of tryptophan degradation.</text>
</comment>
<comment type="cofactor">
    <cofactor evidence="1">
        <name>Zn(2+)</name>
        <dbReference type="ChEBI" id="CHEBI:29105"/>
    </cofactor>
</comment>
<evidence type="ECO:0000256" key="3">
    <source>
        <dbReference type="ARBA" id="ARBA00011738"/>
    </source>
</evidence>
<dbReference type="PANTHER" id="PTHR31118:SF12">
    <property type="entry name" value="CYCLASE-LIKE PROTEIN 2"/>
    <property type="match status" value="1"/>
</dbReference>